<dbReference type="SUPFAM" id="SSF46626">
    <property type="entry name" value="Cytochrome c"/>
    <property type="match status" value="1"/>
</dbReference>
<dbReference type="EMBL" id="LFDV01000002">
    <property type="protein sequence ID" value="KTB48118.1"/>
    <property type="molecule type" value="Genomic_DNA"/>
</dbReference>
<sequence>MKTRSLLLAATILTTFLTAASCGPAQEPTPTTPNPTSLDGAVLFAAYCAECHGANAEGTDRGSRITPDSPAILNRTEEQLISLVQFHRAALGLSPQQAAALASFLRDHQAMRFLAFAAAPKIMINYFR</sequence>
<dbReference type="Proteomes" id="UP000053947">
    <property type="component" value="Unassembled WGS sequence"/>
</dbReference>
<keyword evidence="2 4" id="KW-0479">Metal-binding</keyword>
<feature type="domain" description="Cytochrome c" evidence="6">
    <location>
        <begin position="35"/>
        <end position="121"/>
    </location>
</feature>
<evidence type="ECO:0000256" key="3">
    <source>
        <dbReference type="ARBA" id="ARBA00023004"/>
    </source>
</evidence>
<gene>
    <name evidence="7" type="ORF">DEALK_09630</name>
</gene>
<dbReference type="PROSITE" id="PS51257">
    <property type="entry name" value="PROKAR_LIPOPROTEIN"/>
    <property type="match status" value="1"/>
</dbReference>
<dbReference type="GO" id="GO:0046872">
    <property type="term" value="F:metal ion binding"/>
    <property type="evidence" value="ECO:0007669"/>
    <property type="project" value="UniProtKB-KW"/>
</dbReference>
<dbReference type="InterPro" id="IPR009056">
    <property type="entry name" value="Cyt_c-like_dom"/>
</dbReference>
<evidence type="ECO:0000256" key="4">
    <source>
        <dbReference type="PROSITE-ProRule" id="PRU00433"/>
    </source>
</evidence>
<keyword evidence="1 4" id="KW-0349">Heme</keyword>
<keyword evidence="8" id="KW-1185">Reference proteome</keyword>
<dbReference type="GO" id="GO:0009055">
    <property type="term" value="F:electron transfer activity"/>
    <property type="evidence" value="ECO:0007669"/>
    <property type="project" value="InterPro"/>
</dbReference>
<dbReference type="PROSITE" id="PS51007">
    <property type="entry name" value="CYTC"/>
    <property type="match status" value="1"/>
</dbReference>
<dbReference type="AlphaFoldDB" id="A0A0W0GHT1"/>
<evidence type="ECO:0000259" key="6">
    <source>
        <dbReference type="PROSITE" id="PS51007"/>
    </source>
</evidence>
<evidence type="ECO:0000256" key="1">
    <source>
        <dbReference type="ARBA" id="ARBA00022617"/>
    </source>
</evidence>
<evidence type="ECO:0000313" key="8">
    <source>
        <dbReference type="Proteomes" id="UP000053947"/>
    </source>
</evidence>
<organism evidence="7 8">
    <name type="scientific">Dehalogenimonas alkenigignens</name>
    <dbReference type="NCBI Taxonomy" id="1217799"/>
    <lineage>
        <taxon>Bacteria</taxon>
        <taxon>Bacillati</taxon>
        <taxon>Chloroflexota</taxon>
        <taxon>Dehalococcoidia</taxon>
        <taxon>Dehalococcoidales</taxon>
        <taxon>Dehalococcoidaceae</taxon>
        <taxon>Dehalogenimonas</taxon>
    </lineage>
</organism>
<dbReference type="InterPro" id="IPR036909">
    <property type="entry name" value="Cyt_c-like_dom_sf"/>
</dbReference>
<keyword evidence="5" id="KW-0732">Signal</keyword>
<dbReference type="GO" id="GO:0020037">
    <property type="term" value="F:heme binding"/>
    <property type="evidence" value="ECO:0007669"/>
    <property type="project" value="InterPro"/>
</dbReference>
<dbReference type="Pfam" id="PF00034">
    <property type="entry name" value="Cytochrom_C"/>
    <property type="match status" value="1"/>
</dbReference>
<dbReference type="STRING" id="1217799.DEALK_09630"/>
<protein>
    <submittedName>
        <fullName evidence="7">Cytochrome c</fullName>
    </submittedName>
</protein>
<comment type="caution">
    <text evidence="7">The sequence shown here is derived from an EMBL/GenBank/DDBJ whole genome shotgun (WGS) entry which is preliminary data.</text>
</comment>
<evidence type="ECO:0000256" key="5">
    <source>
        <dbReference type="SAM" id="SignalP"/>
    </source>
</evidence>
<name>A0A0W0GHT1_9CHLR</name>
<keyword evidence="3 4" id="KW-0408">Iron</keyword>
<feature type="chain" id="PRO_5006902664" evidence="5">
    <location>
        <begin position="20"/>
        <end position="128"/>
    </location>
</feature>
<accession>A0A0W0GHT1</accession>
<dbReference type="Gene3D" id="1.10.760.10">
    <property type="entry name" value="Cytochrome c-like domain"/>
    <property type="match status" value="1"/>
</dbReference>
<feature type="signal peptide" evidence="5">
    <location>
        <begin position="1"/>
        <end position="19"/>
    </location>
</feature>
<reference evidence="7 8" key="1">
    <citation type="submission" date="2015-06" db="EMBL/GenBank/DDBJ databases">
        <title>Genome sequence of the organohalide-respiring Dehalogenimonas alkenigignens type strain (IP3-3T).</title>
        <authorList>
            <person name="Key T.A."/>
            <person name="Richmond D.P."/>
            <person name="Bowman K.S."/>
            <person name="Cho Y.-J."/>
            <person name="Chun J."/>
            <person name="da Costa M.S."/>
            <person name="Rainey F.A."/>
            <person name="Moe W.M."/>
        </authorList>
    </citation>
    <scope>NUCLEOTIDE SEQUENCE [LARGE SCALE GENOMIC DNA]</scope>
    <source>
        <strain evidence="7 8">IP3-3</strain>
    </source>
</reference>
<dbReference type="RefSeq" id="WP_058439151.1">
    <property type="nucleotide sequence ID" value="NZ_KQ758903.1"/>
</dbReference>
<proteinExistence type="predicted"/>
<evidence type="ECO:0000256" key="2">
    <source>
        <dbReference type="ARBA" id="ARBA00022723"/>
    </source>
</evidence>
<dbReference type="OrthoDB" id="158402at2"/>
<evidence type="ECO:0000313" key="7">
    <source>
        <dbReference type="EMBL" id="KTB48118.1"/>
    </source>
</evidence>